<dbReference type="InterPro" id="IPR012340">
    <property type="entry name" value="NA-bd_OB-fold"/>
</dbReference>
<evidence type="ECO:0000313" key="8">
    <source>
        <dbReference type="EMBL" id="WCO68349.1"/>
    </source>
</evidence>
<organism evidence="8 9">
    <name type="scientific">Iamia majanohamensis</name>
    <dbReference type="NCBI Taxonomy" id="467976"/>
    <lineage>
        <taxon>Bacteria</taxon>
        <taxon>Bacillati</taxon>
        <taxon>Actinomycetota</taxon>
        <taxon>Acidimicrobiia</taxon>
        <taxon>Acidimicrobiales</taxon>
        <taxon>Iamiaceae</taxon>
        <taxon>Iamia</taxon>
    </lineage>
</organism>
<dbReference type="EMBL" id="CP116942">
    <property type="protein sequence ID" value="WCO68349.1"/>
    <property type="molecule type" value="Genomic_DNA"/>
</dbReference>
<feature type="transmembrane region" description="Helical" evidence="6">
    <location>
        <begin position="55"/>
        <end position="73"/>
    </location>
</feature>
<dbReference type="Proteomes" id="UP001216390">
    <property type="component" value="Chromosome"/>
</dbReference>
<sequence>MDDPDIWRWVWLVATGVFAGGEMLVAGSFFLAPFAVGAAVATVLAFVSAPLLAQWAAFVVVSGLAFAGFRPLARRLDANAPDHRVGATRLAGHHAVVVRAIAGEGVGLVRVDREEWRAQSEDDEPIPVDTPVTVLEVRGTRLIVSPRSDPGAGYRPPGLPSRPQSLDPPAEPPTPT</sequence>
<evidence type="ECO:0000256" key="1">
    <source>
        <dbReference type="ARBA" id="ARBA00004141"/>
    </source>
</evidence>
<dbReference type="InterPro" id="IPR002810">
    <property type="entry name" value="NfeD-like_C"/>
</dbReference>
<name>A0AAF0BX69_9ACTN</name>
<dbReference type="Gene3D" id="2.40.50.140">
    <property type="entry name" value="Nucleic acid-binding proteins"/>
    <property type="match status" value="1"/>
</dbReference>
<proteinExistence type="predicted"/>
<evidence type="ECO:0000256" key="6">
    <source>
        <dbReference type="SAM" id="Phobius"/>
    </source>
</evidence>
<comment type="subcellular location">
    <subcellularLocation>
        <location evidence="1">Membrane</location>
        <topology evidence="1">Multi-pass membrane protein</topology>
    </subcellularLocation>
</comment>
<dbReference type="InterPro" id="IPR052165">
    <property type="entry name" value="Membrane_assoc_protease"/>
</dbReference>
<evidence type="ECO:0000313" key="9">
    <source>
        <dbReference type="Proteomes" id="UP001216390"/>
    </source>
</evidence>
<protein>
    <submittedName>
        <fullName evidence="8">NfeD family protein</fullName>
    </submittedName>
</protein>
<keyword evidence="3 6" id="KW-1133">Transmembrane helix</keyword>
<keyword evidence="9" id="KW-1185">Reference proteome</keyword>
<keyword evidence="2 6" id="KW-0812">Transmembrane</keyword>
<evidence type="ECO:0000259" key="7">
    <source>
        <dbReference type="Pfam" id="PF01957"/>
    </source>
</evidence>
<evidence type="ECO:0000256" key="3">
    <source>
        <dbReference type="ARBA" id="ARBA00022989"/>
    </source>
</evidence>
<evidence type="ECO:0000256" key="4">
    <source>
        <dbReference type="ARBA" id="ARBA00023136"/>
    </source>
</evidence>
<dbReference type="PANTHER" id="PTHR33507">
    <property type="entry name" value="INNER MEMBRANE PROTEIN YBBJ"/>
    <property type="match status" value="1"/>
</dbReference>
<dbReference type="GO" id="GO:0005886">
    <property type="term" value="C:plasma membrane"/>
    <property type="evidence" value="ECO:0007669"/>
    <property type="project" value="TreeGrafter"/>
</dbReference>
<accession>A0AAF0BX69</accession>
<feature type="transmembrane region" description="Helical" evidence="6">
    <location>
        <begin position="6"/>
        <end position="25"/>
    </location>
</feature>
<dbReference type="KEGG" id="ima:PO878_06360"/>
<keyword evidence="4 6" id="KW-0472">Membrane</keyword>
<dbReference type="AlphaFoldDB" id="A0AAF0BX69"/>
<dbReference type="RefSeq" id="WP_272737866.1">
    <property type="nucleotide sequence ID" value="NZ_CP116942.1"/>
</dbReference>
<dbReference type="Pfam" id="PF01957">
    <property type="entry name" value="NfeD"/>
    <property type="match status" value="1"/>
</dbReference>
<evidence type="ECO:0000256" key="2">
    <source>
        <dbReference type="ARBA" id="ARBA00022692"/>
    </source>
</evidence>
<feature type="domain" description="NfeD-like C-terminal" evidence="7">
    <location>
        <begin position="88"/>
        <end position="146"/>
    </location>
</feature>
<dbReference type="SUPFAM" id="SSF141322">
    <property type="entry name" value="NfeD domain-like"/>
    <property type="match status" value="1"/>
</dbReference>
<dbReference type="PANTHER" id="PTHR33507:SF3">
    <property type="entry name" value="INNER MEMBRANE PROTEIN YBBJ"/>
    <property type="match status" value="1"/>
</dbReference>
<reference evidence="8" key="1">
    <citation type="submission" date="2023-01" db="EMBL/GenBank/DDBJ databases">
        <title>The diversity of Class Acidimicrobiia in South China Sea sediment environments and the proposal of Iamia marina sp. nov., a novel species of the genus Iamia.</title>
        <authorList>
            <person name="He Y."/>
            <person name="Tian X."/>
        </authorList>
    </citation>
    <scope>NUCLEOTIDE SEQUENCE</scope>
    <source>
        <strain evidence="8">DSM 19957</strain>
    </source>
</reference>
<gene>
    <name evidence="8" type="ORF">PO878_06360</name>
</gene>
<feature type="region of interest" description="Disordered" evidence="5">
    <location>
        <begin position="144"/>
        <end position="176"/>
    </location>
</feature>
<evidence type="ECO:0000256" key="5">
    <source>
        <dbReference type="SAM" id="MobiDB-lite"/>
    </source>
</evidence>